<proteinExistence type="predicted"/>
<comment type="caution">
    <text evidence="2">The sequence shown here is derived from an EMBL/GenBank/DDBJ whole genome shotgun (WGS) entry which is preliminary data.</text>
</comment>
<sequence length="1193" mass="135475">MIDRGDSQRNCIQRPGAAQDGMIGRDCDSTDESSSGGSSSRRGETSSSRPGRRMLSDGDASTTQDSADALDDAVGKKTSSGRTRTKAPAKFQWKDTLPQALPRVTEVEYVERPQMDAVKPWKQGRRPRIMMVYRSDPDAFYVARTYRVPRGTKLTHNPDKYITIKDLIDPTPAATENGRQKPGSSEKNSTDSASDRDVLPRWGPFSNGSAFALADWYWQSKNKSFKDFKRLIDLFKQPDFSLNDVVSLDWKSAFRTLGANREDLLDHEAHWIQDDGWKRTPVTIDVPFHNRMRTSGLESYTAGMFYHRNIVSVIREKIGNAKDSRLFHYQPYKSTWKPTAIPRAPEVEIYGELYSSREFRQANDEVQALPMTDRNEGRERVVVALMFWSDATQLTSFGGTSLWPCYMFFGNESKYRRCQPSEGLGEQVAYFIKLSDTFDEYLRERNDGKLPSDGLYTHCARELFQKQWGIMLDDELIDAMQHGVLLPCPDGNLRTLIAGLRNNGRCPCHRCLVTKEDLWKLGAPVDDERKKAVRSEIKQKALVDNARDEITAGFAVDGVRIDAYLKETSLVPVHNAFSSRLSQFSFKISPALVVDLMHEFEIGVWKRLFAHLIRLLEAFTSADRHGLTLASELDHRSCAIPAFEGLLPEPHNSGLMKLLFVYAQWHALAKLRMHHDMTLNLLDYSTTLLGAQTRLFNYETCSRITTRELKKESESREKREGKAGEKGTRKLVKFNIFTIKFHFLGDYTNTIRAFGTSDSYSTETGELFHRLPKSWFERTDRREYEGQLSQIERRQSRLDRIRYTSGLVPASAAQDGEKAPSGVEASEGDNNKAPSGVEDKGLPDTAEGSEARGGSDHGHHNDPAGVDLESTVGDKSSEDVGSKADGPSTKAQVQLDDPPDPGSRYVLGVNQNNPISLAFFSNDQERPRIDPYRANFIQDLKLHLFPRIVGLLGYSEDDFGKDDWLNTVLVDHRLFSHQILYVNYTTYDVRRSQDIVHVNTPQCNILLLNPVWDEDPPHNLDKHPYLYAKALGVYHAHVSYLGVLPDDFVWVHWYDFLESETEFSLDRVKFAKLTSDDALGFVDPADILRTVHLIPQFSEQESEPKPPPQKSNCVPDQEIWGSYYINKFADRDLFMRYQYGMAVGHTYMHRTKAQVPSIPADFDHHLEFPEDEAGEDGDCLHPDSDSDVDDHDE</sequence>
<dbReference type="AlphaFoldDB" id="A0A4Y7TJ95"/>
<name>A0A4Y7TJ95_COPMI</name>
<organism evidence="2 3">
    <name type="scientific">Coprinellus micaceus</name>
    <name type="common">Glistening ink-cap mushroom</name>
    <name type="synonym">Coprinus micaceus</name>
    <dbReference type="NCBI Taxonomy" id="71717"/>
    <lineage>
        <taxon>Eukaryota</taxon>
        <taxon>Fungi</taxon>
        <taxon>Dikarya</taxon>
        <taxon>Basidiomycota</taxon>
        <taxon>Agaricomycotina</taxon>
        <taxon>Agaricomycetes</taxon>
        <taxon>Agaricomycetidae</taxon>
        <taxon>Agaricales</taxon>
        <taxon>Agaricineae</taxon>
        <taxon>Psathyrellaceae</taxon>
        <taxon>Coprinellus</taxon>
    </lineage>
</organism>
<dbReference type="EMBL" id="QPFP01000010">
    <property type="protein sequence ID" value="TEB34018.1"/>
    <property type="molecule type" value="Genomic_DNA"/>
</dbReference>
<feature type="compositionally biased region" description="Polar residues" evidence="1">
    <location>
        <begin position="182"/>
        <end position="192"/>
    </location>
</feature>
<dbReference type="Pfam" id="PF18759">
    <property type="entry name" value="Plavaka"/>
    <property type="match status" value="1"/>
</dbReference>
<feature type="compositionally biased region" description="Basic and acidic residues" evidence="1">
    <location>
        <begin position="849"/>
        <end position="862"/>
    </location>
</feature>
<evidence type="ECO:0000256" key="1">
    <source>
        <dbReference type="SAM" id="MobiDB-lite"/>
    </source>
</evidence>
<reference evidence="2 3" key="1">
    <citation type="journal article" date="2019" name="Nat. Ecol. Evol.">
        <title>Megaphylogeny resolves global patterns of mushroom evolution.</title>
        <authorList>
            <person name="Varga T."/>
            <person name="Krizsan K."/>
            <person name="Foldi C."/>
            <person name="Dima B."/>
            <person name="Sanchez-Garcia M."/>
            <person name="Sanchez-Ramirez S."/>
            <person name="Szollosi G.J."/>
            <person name="Szarkandi J.G."/>
            <person name="Papp V."/>
            <person name="Albert L."/>
            <person name="Andreopoulos W."/>
            <person name="Angelini C."/>
            <person name="Antonin V."/>
            <person name="Barry K.W."/>
            <person name="Bougher N.L."/>
            <person name="Buchanan P."/>
            <person name="Buyck B."/>
            <person name="Bense V."/>
            <person name="Catcheside P."/>
            <person name="Chovatia M."/>
            <person name="Cooper J."/>
            <person name="Damon W."/>
            <person name="Desjardin D."/>
            <person name="Finy P."/>
            <person name="Geml J."/>
            <person name="Haridas S."/>
            <person name="Hughes K."/>
            <person name="Justo A."/>
            <person name="Karasinski D."/>
            <person name="Kautmanova I."/>
            <person name="Kiss B."/>
            <person name="Kocsube S."/>
            <person name="Kotiranta H."/>
            <person name="LaButti K.M."/>
            <person name="Lechner B.E."/>
            <person name="Liimatainen K."/>
            <person name="Lipzen A."/>
            <person name="Lukacs Z."/>
            <person name="Mihaltcheva S."/>
            <person name="Morgado L.N."/>
            <person name="Niskanen T."/>
            <person name="Noordeloos M.E."/>
            <person name="Ohm R.A."/>
            <person name="Ortiz-Santana B."/>
            <person name="Ovrebo C."/>
            <person name="Racz N."/>
            <person name="Riley R."/>
            <person name="Savchenko A."/>
            <person name="Shiryaev A."/>
            <person name="Soop K."/>
            <person name="Spirin V."/>
            <person name="Szebenyi C."/>
            <person name="Tomsovsky M."/>
            <person name="Tulloss R.E."/>
            <person name="Uehling J."/>
            <person name="Grigoriev I.V."/>
            <person name="Vagvolgyi C."/>
            <person name="Papp T."/>
            <person name="Martin F.M."/>
            <person name="Miettinen O."/>
            <person name="Hibbett D.S."/>
            <person name="Nagy L.G."/>
        </authorList>
    </citation>
    <scope>NUCLEOTIDE SEQUENCE [LARGE SCALE GENOMIC DNA]</scope>
    <source>
        <strain evidence="2 3">FP101781</strain>
    </source>
</reference>
<feature type="region of interest" description="Disordered" evidence="1">
    <location>
        <begin position="167"/>
        <end position="201"/>
    </location>
</feature>
<accession>A0A4Y7TJ95</accession>
<protein>
    <submittedName>
        <fullName evidence="2">Uncharacterized protein</fullName>
    </submittedName>
</protein>
<dbReference type="OrthoDB" id="2687259at2759"/>
<dbReference type="InterPro" id="IPR041078">
    <property type="entry name" value="Plavaka"/>
</dbReference>
<feature type="region of interest" description="Disordered" evidence="1">
    <location>
        <begin position="808"/>
        <end position="904"/>
    </location>
</feature>
<dbReference type="Proteomes" id="UP000298030">
    <property type="component" value="Unassembled WGS sequence"/>
</dbReference>
<evidence type="ECO:0000313" key="3">
    <source>
        <dbReference type="Proteomes" id="UP000298030"/>
    </source>
</evidence>
<gene>
    <name evidence="2" type="ORF">FA13DRAFT_1789210</name>
</gene>
<feature type="region of interest" description="Disordered" evidence="1">
    <location>
        <begin position="1168"/>
        <end position="1193"/>
    </location>
</feature>
<keyword evidence="3" id="KW-1185">Reference proteome</keyword>
<feature type="compositionally biased region" description="Low complexity" evidence="1">
    <location>
        <begin position="32"/>
        <end position="49"/>
    </location>
</feature>
<feature type="region of interest" description="Disordered" evidence="1">
    <location>
        <begin position="1"/>
        <end position="89"/>
    </location>
</feature>
<evidence type="ECO:0000313" key="2">
    <source>
        <dbReference type="EMBL" id="TEB34018.1"/>
    </source>
</evidence>